<protein>
    <recommendedName>
        <fullName evidence="1">2EXR domain-containing protein</fullName>
    </recommendedName>
</protein>
<evidence type="ECO:0000313" key="2">
    <source>
        <dbReference type="EMBL" id="TGO20891.1"/>
    </source>
</evidence>
<sequence length="473" mass="54981">MGTSSQKKSQRQEIASPGYLMVRPVEDRESIGCGMATAAILDDQVMINNEVKPVATQNKFQINYTSVTPVNLVNPDSGYNTDNDPTPSGKEKFEAAYYSPEMFNFFEIQLYRNGLLSTIDAPTSADSFILFPLLPLELQRKIWFYTLPPPDSNVWALFHVRYCDNDTKAAISIDSDARSTSSTAFSFPYALQSVCRTAREIFLKHYSQFTFDGINNEKIRDPEDEDEDDYRLVTVIAKPGIWFDMEMDTLHLTNMYLLPMYTDGYKVSLDLTGLRSLTIDLISMQWMSNTERDMDVFWTGLESHCPILKRLTIILNTVSKFPRVRRAFDGVSPKHRLQDFNEAFIEQLRHGQWVPSCNNSDKLEWVIQESCELWETHILKAMQAKRDFWKKIDLRPVWVVYITSYYRGYGSEEDFLRSFMAIQTSWYPTLFIRCNEDGSLLDEYDHFKELFDEEDENIMEPFEDERLIVIGDD</sequence>
<dbReference type="InterPro" id="IPR045518">
    <property type="entry name" value="2EXR"/>
</dbReference>
<keyword evidence="3" id="KW-1185">Reference proteome</keyword>
<feature type="domain" description="2EXR" evidence="1">
    <location>
        <begin position="128"/>
        <end position="250"/>
    </location>
</feature>
<comment type="caution">
    <text evidence="2">The sequence shown here is derived from an EMBL/GenBank/DDBJ whole genome shotgun (WGS) entry which is preliminary data.</text>
</comment>
<reference evidence="2 3" key="1">
    <citation type="submission" date="2017-12" db="EMBL/GenBank/DDBJ databases">
        <title>Comparative genomics of Botrytis spp.</title>
        <authorList>
            <person name="Valero-Jimenez C.A."/>
            <person name="Tapia P."/>
            <person name="Veloso J."/>
            <person name="Silva-Moreno E."/>
            <person name="Staats M."/>
            <person name="Valdes J.H."/>
            <person name="Van Kan J.A.L."/>
        </authorList>
    </citation>
    <scope>NUCLEOTIDE SEQUENCE [LARGE SCALE GENOMIC DNA]</scope>
    <source>
        <strain evidence="2 3">Bp0003</strain>
    </source>
</reference>
<dbReference type="Pfam" id="PF20150">
    <property type="entry name" value="2EXR"/>
    <property type="match status" value="1"/>
</dbReference>
<dbReference type="PANTHER" id="PTHR35910">
    <property type="entry name" value="2EXR DOMAIN-CONTAINING PROTEIN"/>
    <property type="match status" value="1"/>
</dbReference>
<organism evidence="2 3">
    <name type="scientific">Botrytis paeoniae</name>
    <dbReference type="NCBI Taxonomy" id="278948"/>
    <lineage>
        <taxon>Eukaryota</taxon>
        <taxon>Fungi</taxon>
        <taxon>Dikarya</taxon>
        <taxon>Ascomycota</taxon>
        <taxon>Pezizomycotina</taxon>
        <taxon>Leotiomycetes</taxon>
        <taxon>Helotiales</taxon>
        <taxon>Sclerotiniaceae</taxon>
        <taxon>Botrytis</taxon>
    </lineage>
</organism>
<proteinExistence type="predicted"/>
<evidence type="ECO:0000313" key="3">
    <source>
        <dbReference type="Proteomes" id="UP000297910"/>
    </source>
</evidence>
<dbReference type="AlphaFoldDB" id="A0A4Z1FHC9"/>
<dbReference type="Proteomes" id="UP000297910">
    <property type="component" value="Unassembled WGS sequence"/>
</dbReference>
<accession>A0A4Z1FHC9</accession>
<name>A0A4Z1FHC9_9HELO</name>
<evidence type="ECO:0000259" key="1">
    <source>
        <dbReference type="Pfam" id="PF20150"/>
    </source>
</evidence>
<gene>
    <name evidence="2" type="ORF">BPAE_0258g00120</name>
</gene>
<dbReference type="PANTHER" id="PTHR35910:SF6">
    <property type="entry name" value="2EXR DOMAIN-CONTAINING PROTEIN"/>
    <property type="match status" value="1"/>
</dbReference>
<dbReference type="EMBL" id="PQXI01000257">
    <property type="protein sequence ID" value="TGO20891.1"/>
    <property type="molecule type" value="Genomic_DNA"/>
</dbReference>